<evidence type="ECO:0008006" key="4">
    <source>
        <dbReference type="Google" id="ProtNLM"/>
    </source>
</evidence>
<accession>A0A918ISA2</accession>
<dbReference type="Proteomes" id="UP000634668">
    <property type="component" value="Unassembled WGS sequence"/>
</dbReference>
<dbReference type="AlphaFoldDB" id="A0A918ISA2"/>
<keyword evidence="1" id="KW-0732">Signal</keyword>
<dbReference type="EMBL" id="BMWP01000005">
    <property type="protein sequence ID" value="GGW27793.1"/>
    <property type="molecule type" value="Genomic_DNA"/>
</dbReference>
<evidence type="ECO:0000313" key="3">
    <source>
        <dbReference type="Proteomes" id="UP000634668"/>
    </source>
</evidence>
<reference evidence="2" key="2">
    <citation type="submission" date="2020-09" db="EMBL/GenBank/DDBJ databases">
        <authorList>
            <person name="Sun Q."/>
            <person name="Kim S."/>
        </authorList>
    </citation>
    <scope>NUCLEOTIDE SEQUENCE</scope>
    <source>
        <strain evidence="2">KCTC 12113</strain>
    </source>
</reference>
<dbReference type="RefSeq" id="WP_051315484.1">
    <property type="nucleotide sequence ID" value="NZ_BMWP01000005.1"/>
</dbReference>
<feature type="chain" id="PRO_5037056927" description="DUF4292 domain-containing protein" evidence="1">
    <location>
        <begin position="18"/>
        <end position="263"/>
    </location>
</feature>
<organism evidence="2 3">
    <name type="scientific">Arenibacter certesii</name>
    <dbReference type="NCBI Taxonomy" id="228955"/>
    <lineage>
        <taxon>Bacteria</taxon>
        <taxon>Pseudomonadati</taxon>
        <taxon>Bacteroidota</taxon>
        <taxon>Flavobacteriia</taxon>
        <taxon>Flavobacteriales</taxon>
        <taxon>Flavobacteriaceae</taxon>
        <taxon>Arenibacter</taxon>
    </lineage>
</organism>
<name>A0A918ISA2_9FLAO</name>
<keyword evidence="3" id="KW-1185">Reference proteome</keyword>
<reference evidence="2" key="1">
    <citation type="journal article" date="2014" name="Int. J. Syst. Evol. Microbiol.">
        <title>Complete genome sequence of Corynebacterium casei LMG S-19264T (=DSM 44701T), isolated from a smear-ripened cheese.</title>
        <authorList>
            <consortium name="US DOE Joint Genome Institute (JGI-PGF)"/>
            <person name="Walter F."/>
            <person name="Albersmeier A."/>
            <person name="Kalinowski J."/>
            <person name="Ruckert C."/>
        </authorList>
    </citation>
    <scope>NUCLEOTIDE SEQUENCE</scope>
    <source>
        <strain evidence="2">KCTC 12113</strain>
    </source>
</reference>
<comment type="caution">
    <text evidence="2">The sequence shown here is derived from an EMBL/GenBank/DDBJ whole genome shotgun (WGS) entry which is preliminary data.</text>
</comment>
<feature type="signal peptide" evidence="1">
    <location>
        <begin position="1"/>
        <end position="17"/>
    </location>
</feature>
<gene>
    <name evidence="2" type="ORF">GCM10007383_11580</name>
</gene>
<sequence length="263" mass="29784">MKIFKVTSFLFSLLLLASCEIVQETHFNADGSGTYSLGFDMSEMMKMGLSSEEDFTSQQIDTLLVFADYIELKKDSIAKLSQEDQDKIKELEPFSLSMKSDTVTNTLEMKLKYDFKDQEDLLAFGDKLKGQNFDELSMFSGVLSTGKSADIEDGEEGKAESAFPDFNTSFITSFSREGFSLRITQEALEKQEKEKDTTITADSPMVELVRFKNRYTFPYKVKAVSNKNARVLSDFKGIEISGNLFEITNNPRFFDMDVAFEGE</sequence>
<protein>
    <recommendedName>
        <fullName evidence="4">DUF4292 domain-containing protein</fullName>
    </recommendedName>
</protein>
<dbReference type="PROSITE" id="PS51257">
    <property type="entry name" value="PROKAR_LIPOPROTEIN"/>
    <property type="match status" value="1"/>
</dbReference>
<evidence type="ECO:0000313" key="2">
    <source>
        <dbReference type="EMBL" id="GGW27793.1"/>
    </source>
</evidence>
<proteinExistence type="predicted"/>
<evidence type="ECO:0000256" key="1">
    <source>
        <dbReference type="SAM" id="SignalP"/>
    </source>
</evidence>